<keyword evidence="2" id="KW-1185">Reference proteome</keyword>
<evidence type="ECO:0000313" key="2">
    <source>
        <dbReference type="Proteomes" id="UP000198546"/>
    </source>
</evidence>
<dbReference type="AlphaFoldDB" id="A0A1G7A0Q0"/>
<dbReference type="Proteomes" id="UP000198546">
    <property type="component" value="Chromosome i"/>
</dbReference>
<accession>A0A1G7A0Q0</accession>
<reference evidence="1 2" key="1">
    <citation type="submission" date="2016-10" db="EMBL/GenBank/DDBJ databases">
        <authorList>
            <person name="de Groot N.N."/>
        </authorList>
    </citation>
    <scope>NUCLEOTIDE SEQUENCE [LARGE SCALE GENOMIC DNA]</scope>
    <source>
        <strain evidence="1 2">MON 2.2</strain>
    </source>
</reference>
<dbReference type="STRING" id="675864.SAMN04489747_2442"/>
<sequence length="383" mass="42062">MVLEVLRGPEAEPAARRLAEAFGGEPVVVGERLVGEPGYRSRRLLFASGGEIILHDDAVAAVLLHLRPTSALTSGLHLPDWIDGVDDDATLDQLTTALEAPRHLAGFGSPYLALDGGYARLTFTEDRGWNDPGNLESITVTAEKPGLTCRPEDDDCPSCSDLLVRSSDPTGGFDVAATTASLTAALTAGLVTEDAHWVRLADLRPLHASGLMARVESQLTCTTCRRIICFALLQDSPPTFTYAVLNDARRRPLGAIPPVEQWGDTARIAEEREAMHYLDHEPGAWFLLEQQDVLYLQARYVISSMADDSALIRLDDSEREAYRTGGRDHVARLASRIHDGSPHREESPYHQRDLLQGSDGASYREAVTRAIVNHTWLAEQRRR</sequence>
<organism evidence="1 2">
    <name type="scientific">Auraticoccus monumenti</name>
    <dbReference type="NCBI Taxonomy" id="675864"/>
    <lineage>
        <taxon>Bacteria</taxon>
        <taxon>Bacillati</taxon>
        <taxon>Actinomycetota</taxon>
        <taxon>Actinomycetes</taxon>
        <taxon>Propionibacteriales</taxon>
        <taxon>Propionibacteriaceae</taxon>
        <taxon>Auraticoccus</taxon>
    </lineage>
</organism>
<protein>
    <submittedName>
        <fullName evidence="1">Uncharacterized protein</fullName>
    </submittedName>
</protein>
<proteinExistence type="predicted"/>
<name>A0A1G7A0Q0_9ACTN</name>
<dbReference type="EMBL" id="LT629688">
    <property type="protein sequence ID" value="SDE07476.1"/>
    <property type="molecule type" value="Genomic_DNA"/>
</dbReference>
<evidence type="ECO:0000313" key="1">
    <source>
        <dbReference type="EMBL" id="SDE07476.1"/>
    </source>
</evidence>
<gene>
    <name evidence="1" type="ORF">SAMN04489747_2442</name>
</gene>